<evidence type="ECO:0000313" key="3">
    <source>
        <dbReference type="Proteomes" id="UP000216478"/>
    </source>
</evidence>
<accession>A0A256FPG1</accession>
<dbReference type="InterPro" id="IPR050276">
    <property type="entry name" value="MshD_Acetyltransferase"/>
</dbReference>
<dbReference type="InterPro" id="IPR016181">
    <property type="entry name" value="Acyl_CoA_acyltransferase"/>
</dbReference>
<dbReference type="PANTHER" id="PTHR43617">
    <property type="entry name" value="L-AMINO ACID N-ACETYLTRANSFERASE"/>
    <property type="match status" value="1"/>
</dbReference>
<keyword evidence="2" id="KW-0808">Transferase</keyword>
<dbReference type="InterPro" id="IPR000182">
    <property type="entry name" value="GNAT_dom"/>
</dbReference>
<gene>
    <name evidence="2" type="ORF">CEV33_4310</name>
</gene>
<protein>
    <submittedName>
        <fullName evidence="2">Acetyltransferase domain protein</fullName>
    </submittedName>
</protein>
<dbReference type="CDD" id="cd04301">
    <property type="entry name" value="NAT_SF"/>
    <property type="match status" value="1"/>
</dbReference>
<organism evidence="2 3">
    <name type="scientific">Brucella grignonensis</name>
    <dbReference type="NCBI Taxonomy" id="94627"/>
    <lineage>
        <taxon>Bacteria</taxon>
        <taxon>Pseudomonadati</taxon>
        <taxon>Pseudomonadota</taxon>
        <taxon>Alphaproteobacteria</taxon>
        <taxon>Hyphomicrobiales</taxon>
        <taxon>Brucellaceae</taxon>
        <taxon>Brucella/Ochrobactrum group</taxon>
        <taxon>Brucella</taxon>
    </lineage>
</organism>
<dbReference type="Gene3D" id="3.40.630.30">
    <property type="match status" value="1"/>
</dbReference>
<keyword evidence="3" id="KW-1185">Reference proteome</keyword>
<dbReference type="SUPFAM" id="SSF55729">
    <property type="entry name" value="Acyl-CoA N-acyltransferases (Nat)"/>
    <property type="match status" value="1"/>
</dbReference>
<dbReference type="AlphaFoldDB" id="A0A256FPG1"/>
<sequence>MKTLPPETIKVELLPVTGELRSQVEALELASDQTNLVASNTDSLLEADEDANARPRAVFAAGTLVGFLMYDATSEAGIAQLYRFMIDRSFQGRGYGKAALQAVLAEIRMLDRVRQISICYEPENLAAQQLYAKAGFVEDGLDEDGEMIAHLTLEG</sequence>
<dbReference type="PANTHER" id="PTHR43617:SF2">
    <property type="entry name" value="UPF0039 PROTEIN SLL0451"/>
    <property type="match status" value="1"/>
</dbReference>
<dbReference type="Proteomes" id="UP000216478">
    <property type="component" value="Unassembled WGS sequence"/>
</dbReference>
<proteinExistence type="predicted"/>
<dbReference type="PROSITE" id="PS51186">
    <property type="entry name" value="GNAT"/>
    <property type="match status" value="1"/>
</dbReference>
<evidence type="ECO:0000259" key="1">
    <source>
        <dbReference type="PROSITE" id="PS51186"/>
    </source>
</evidence>
<feature type="domain" description="N-acetyltransferase" evidence="1">
    <location>
        <begin position="11"/>
        <end position="154"/>
    </location>
</feature>
<dbReference type="RefSeq" id="WP_235818364.1">
    <property type="nucleotide sequence ID" value="NZ_JBHEER010000007.1"/>
</dbReference>
<dbReference type="EMBL" id="NNRL01000151">
    <property type="protein sequence ID" value="OYR16301.1"/>
    <property type="molecule type" value="Genomic_DNA"/>
</dbReference>
<name>A0A256FPG1_9HYPH</name>
<dbReference type="GO" id="GO:0016747">
    <property type="term" value="F:acyltransferase activity, transferring groups other than amino-acyl groups"/>
    <property type="evidence" value="ECO:0007669"/>
    <property type="project" value="InterPro"/>
</dbReference>
<evidence type="ECO:0000313" key="2">
    <source>
        <dbReference type="EMBL" id="OYR16301.1"/>
    </source>
</evidence>
<comment type="caution">
    <text evidence="2">The sequence shown here is derived from an EMBL/GenBank/DDBJ whole genome shotgun (WGS) entry which is preliminary data.</text>
</comment>
<dbReference type="Pfam" id="PF00583">
    <property type="entry name" value="Acetyltransf_1"/>
    <property type="match status" value="1"/>
</dbReference>
<reference evidence="2 3" key="1">
    <citation type="submission" date="2017-07" db="EMBL/GenBank/DDBJ databases">
        <title>Phylogenetic study on the rhizospheric bacterium Ochrobactrum sp. A44.</title>
        <authorList>
            <person name="Krzyzanowska D.M."/>
            <person name="Ossowicki A."/>
            <person name="Rajewska M."/>
            <person name="Maciag T."/>
            <person name="Kaczynski Z."/>
            <person name="Czerwicka M."/>
            <person name="Jafra S."/>
        </authorList>
    </citation>
    <scope>NUCLEOTIDE SEQUENCE [LARGE SCALE GENOMIC DNA]</scope>
    <source>
        <strain evidence="2 3">OgA9a</strain>
    </source>
</reference>